<dbReference type="HOGENOM" id="CLU_019796_1_1_1"/>
<dbReference type="InterPro" id="IPR006139">
    <property type="entry name" value="D-isomer_2_OHA_DH_cat_dom"/>
</dbReference>
<dbReference type="KEGG" id="ehx:EMIHUDRAFT_118805"/>
<reference evidence="7" key="1">
    <citation type="journal article" date="2013" name="Nature">
        <title>Pan genome of the phytoplankton Emiliania underpins its global distribution.</title>
        <authorList>
            <person name="Read B.A."/>
            <person name="Kegel J."/>
            <person name="Klute M.J."/>
            <person name="Kuo A."/>
            <person name="Lefebvre S.C."/>
            <person name="Maumus F."/>
            <person name="Mayer C."/>
            <person name="Miller J."/>
            <person name="Monier A."/>
            <person name="Salamov A."/>
            <person name="Young J."/>
            <person name="Aguilar M."/>
            <person name="Claverie J.M."/>
            <person name="Frickenhaus S."/>
            <person name="Gonzalez K."/>
            <person name="Herman E.K."/>
            <person name="Lin Y.C."/>
            <person name="Napier J."/>
            <person name="Ogata H."/>
            <person name="Sarno A.F."/>
            <person name="Shmutz J."/>
            <person name="Schroeder D."/>
            <person name="de Vargas C."/>
            <person name="Verret F."/>
            <person name="von Dassow P."/>
            <person name="Valentin K."/>
            <person name="Van de Peer Y."/>
            <person name="Wheeler G."/>
            <person name="Dacks J.B."/>
            <person name="Delwiche C.F."/>
            <person name="Dyhrman S.T."/>
            <person name="Glockner G."/>
            <person name="John U."/>
            <person name="Richards T."/>
            <person name="Worden A.Z."/>
            <person name="Zhang X."/>
            <person name="Grigoriev I.V."/>
            <person name="Allen A.E."/>
            <person name="Bidle K."/>
            <person name="Borodovsky M."/>
            <person name="Bowler C."/>
            <person name="Brownlee C."/>
            <person name="Cock J.M."/>
            <person name="Elias M."/>
            <person name="Gladyshev V.N."/>
            <person name="Groth M."/>
            <person name="Guda C."/>
            <person name="Hadaegh A."/>
            <person name="Iglesias-Rodriguez M.D."/>
            <person name="Jenkins J."/>
            <person name="Jones B.M."/>
            <person name="Lawson T."/>
            <person name="Leese F."/>
            <person name="Lindquist E."/>
            <person name="Lobanov A."/>
            <person name="Lomsadze A."/>
            <person name="Malik S.B."/>
            <person name="Marsh M.E."/>
            <person name="Mackinder L."/>
            <person name="Mock T."/>
            <person name="Mueller-Roeber B."/>
            <person name="Pagarete A."/>
            <person name="Parker M."/>
            <person name="Probert I."/>
            <person name="Quesneville H."/>
            <person name="Raines C."/>
            <person name="Rensing S.A."/>
            <person name="Riano-Pachon D.M."/>
            <person name="Richier S."/>
            <person name="Rokitta S."/>
            <person name="Shiraiwa Y."/>
            <person name="Soanes D.M."/>
            <person name="van der Giezen M."/>
            <person name="Wahlund T.M."/>
            <person name="Williams B."/>
            <person name="Wilson W."/>
            <person name="Wolfe G."/>
            <person name="Wurch L.L."/>
        </authorList>
    </citation>
    <scope>NUCLEOTIDE SEQUENCE</scope>
</reference>
<dbReference type="AlphaFoldDB" id="A0A0D3J0C2"/>
<dbReference type="PANTHER" id="PTHR43026:SF1">
    <property type="entry name" value="2-HYDROXYACID DEHYDROGENASE HOMOLOG 1-RELATED"/>
    <property type="match status" value="1"/>
</dbReference>
<feature type="domain" description="D-isomer specific 2-hydroxyacid dehydrogenase NAD-binding" evidence="5">
    <location>
        <begin position="82"/>
        <end position="172"/>
    </location>
</feature>
<dbReference type="PaxDb" id="2903-EOD16957"/>
<evidence type="ECO:0000256" key="3">
    <source>
        <dbReference type="RuleBase" id="RU003719"/>
    </source>
</evidence>
<dbReference type="GO" id="GO:0051287">
    <property type="term" value="F:NAD binding"/>
    <property type="evidence" value="ECO:0007669"/>
    <property type="project" value="InterPro"/>
</dbReference>
<accession>A0A0D3J0C2</accession>
<evidence type="ECO:0000313" key="7">
    <source>
        <dbReference type="Proteomes" id="UP000013827"/>
    </source>
</evidence>
<dbReference type="GO" id="GO:0008720">
    <property type="term" value="F:D-lactate dehydrogenase (NAD+) activity"/>
    <property type="evidence" value="ECO:0007669"/>
    <property type="project" value="TreeGrafter"/>
</dbReference>
<evidence type="ECO:0000256" key="2">
    <source>
        <dbReference type="ARBA" id="ARBA00023027"/>
    </source>
</evidence>
<evidence type="ECO:0000313" key="6">
    <source>
        <dbReference type="EnsemblProtists" id="EOD16957"/>
    </source>
</evidence>
<dbReference type="Pfam" id="PF00389">
    <property type="entry name" value="2-Hacid_dh"/>
    <property type="match status" value="1"/>
</dbReference>
<dbReference type="InterPro" id="IPR058205">
    <property type="entry name" value="D-LDH-like"/>
</dbReference>
<dbReference type="EnsemblProtists" id="EOD16957">
    <property type="protein sequence ID" value="EOD16957"/>
    <property type="gene ID" value="EMIHUDRAFT_118805"/>
</dbReference>
<sequence length="262" mass="28108">MVDARLSPSTAPLTSGMDAVCLFVNDDASAETVEILAANGTRLIAMRCAGYDRVDVDACRRHGVTVARVPEYSPHAVAEHALALLMAVNRHLPAAHSRTREGNFTLSGLVGVDLYGKTAGVVGTGKIGRCLIRILRGLGMRVLAHDVAESPEARSLGADYVERDYLIANSDVGGAALDTYEKEDKIFFNDFSSSSMSKRMEAWDDEFKLLKSFPNVLITPHSAFLTREALANIANSTVANVLSFAEGKPFPENALVVGPGKN</sequence>
<comment type="similarity">
    <text evidence="1 3">Belongs to the D-isomer specific 2-hydroxyacid dehydrogenase family.</text>
</comment>
<proteinExistence type="inferred from homology"/>
<evidence type="ECO:0000259" key="5">
    <source>
        <dbReference type="Pfam" id="PF02826"/>
    </source>
</evidence>
<dbReference type="SUPFAM" id="SSF52283">
    <property type="entry name" value="Formate/glycerate dehydrogenase catalytic domain-like"/>
    <property type="match status" value="1"/>
</dbReference>
<dbReference type="InterPro" id="IPR029752">
    <property type="entry name" value="D-isomer_DH_CS1"/>
</dbReference>
<dbReference type="InterPro" id="IPR036291">
    <property type="entry name" value="NAD(P)-bd_dom_sf"/>
</dbReference>
<keyword evidence="7" id="KW-1185">Reference proteome</keyword>
<reference evidence="6" key="2">
    <citation type="submission" date="2024-10" db="UniProtKB">
        <authorList>
            <consortium name="EnsemblProtists"/>
        </authorList>
    </citation>
    <scope>IDENTIFICATION</scope>
</reference>
<dbReference type="Gene3D" id="3.40.50.720">
    <property type="entry name" value="NAD(P)-binding Rossmann-like Domain"/>
    <property type="match status" value="4"/>
</dbReference>
<dbReference type="STRING" id="2903.R1C492"/>
<evidence type="ECO:0000256" key="1">
    <source>
        <dbReference type="ARBA" id="ARBA00005854"/>
    </source>
</evidence>
<dbReference type="PROSITE" id="PS00065">
    <property type="entry name" value="D_2_HYDROXYACID_DH_1"/>
    <property type="match status" value="1"/>
</dbReference>
<dbReference type="Pfam" id="PF02826">
    <property type="entry name" value="2-Hacid_dh_C"/>
    <property type="match status" value="1"/>
</dbReference>
<feature type="domain" description="D-isomer specific 2-hydroxyacid dehydrogenase catalytic" evidence="4">
    <location>
        <begin position="5"/>
        <end position="251"/>
    </location>
</feature>
<dbReference type="SUPFAM" id="SSF51735">
    <property type="entry name" value="NAD(P)-binding Rossmann-fold domains"/>
    <property type="match status" value="1"/>
</dbReference>
<protein>
    <recommendedName>
        <fullName evidence="8">D-lactate dehydrogenase</fullName>
    </recommendedName>
</protein>
<keyword evidence="2" id="KW-0520">NAD</keyword>
<evidence type="ECO:0000259" key="4">
    <source>
        <dbReference type="Pfam" id="PF00389"/>
    </source>
</evidence>
<dbReference type="PANTHER" id="PTHR43026">
    <property type="entry name" value="2-HYDROXYACID DEHYDROGENASE HOMOLOG 1-RELATED"/>
    <property type="match status" value="1"/>
</dbReference>
<keyword evidence="3" id="KW-0560">Oxidoreductase</keyword>
<dbReference type="eggNOG" id="KOG0068">
    <property type="taxonomic scope" value="Eukaryota"/>
</dbReference>
<dbReference type="RefSeq" id="XP_005769386.1">
    <property type="nucleotide sequence ID" value="XM_005769329.1"/>
</dbReference>
<dbReference type="OMA" id="RCLIRIL"/>
<dbReference type="GeneID" id="17263104"/>
<dbReference type="Proteomes" id="UP000013827">
    <property type="component" value="Unassembled WGS sequence"/>
</dbReference>
<evidence type="ECO:0008006" key="8">
    <source>
        <dbReference type="Google" id="ProtNLM"/>
    </source>
</evidence>
<name>A0A0D3J0C2_EMIH1</name>
<organism evidence="6 7">
    <name type="scientific">Emiliania huxleyi (strain CCMP1516)</name>
    <dbReference type="NCBI Taxonomy" id="280463"/>
    <lineage>
        <taxon>Eukaryota</taxon>
        <taxon>Haptista</taxon>
        <taxon>Haptophyta</taxon>
        <taxon>Prymnesiophyceae</taxon>
        <taxon>Isochrysidales</taxon>
        <taxon>Noelaerhabdaceae</taxon>
        <taxon>Emiliania</taxon>
    </lineage>
</organism>
<dbReference type="InterPro" id="IPR006140">
    <property type="entry name" value="D-isomer_DH_NAD-bd"/>
</dbReference>